<feature type="compositionally biased region" description="Pro residues" evidence="1">
    <location>
        <begin position="114"/>
        <end position="124"/>
    </location>
</feature>
<name>A0ABR7WHZ0_9ACTN</name>
<organism evidence="2 3">
    <name type="scientific">Gordonia hankookensis</name>
    <dbReference type="NCBI Taxonomy" id="589403"/>
    <lineage>
        <taxon>Bacteria</taxon>
        <taxon>Bacillati</taxon>
        <taxon>Actinomycetota</taxon>
        <taxon>Actinomycetes</taxon>
        <taxon>Mycobacteriales</taxon>
        <taxon>Gordoniaceae</taxon>
        <taxon>Gordonia</taxon>
    </lineage>
</organism>
<protein>
    <submittedName>
        <fullName evidence="2">Uncharacterized protein</fullName>
    </submittedName>
</protein>
<keyword evidence="3" id="KW-1185">Reference proteome</keyword>
<feature type="compositionally biased region" description="Polar residues" evidence="1">
    <location>
        <begin position="86"/>
        <end position="98"/>
    </location>
</feature>
<feature type="region of interest" description="Disordered" evidence="1">
    <location>
        <begin position="86"/>
        <end position="124"/>
    </location>
</feature>
<evidence type="ECO:0000313" key="3">
    <source>
        <dbReference type="Proteomes" id="UP000602395"/>
    </source>
</evidence>
<accession>A0ABR7WHZ0</accession>
<evidence type="ECO:0000256" key="1">
    <source>
        <dbReference type="SAM" id="MobiDB-lite"/>
    </source>
</evidence>
<evidence type="ECO:0000313" key="2">
    <source>
        <dbReference type="EMBL" id="MBD1322383.1"/>
    </source>
</evidence>
<comment type="caution">
    <text evidence="2">The sequence shown here is derived from an EMBL/GenBank/DDBJ whole genome shotgun (WGS) entry which is preliminary data.</text>
</comment>
<sequence length="124" mass="12657">MAIFSVEPGQLSSAAAKLDGLANEIRGLELGTKMSVLGEAIPDTANCPSPIKPIAARADQTVTTSLSNCGGQVEAFGALVRAAKSVTESTDDFNSTRFSDAGELPSVEPWNPGNVPPPSSPSGN</sequence>
<proteinExistence type="predicted"/>
<reference evidence="2 3" key="1">
    <citation type="submission" date="2020-09" db="EMBL/GenBank/DDBJ databases">
        <title>Novel species in genus Gordonia.</title>
        <authorList>
            <person name="Zhang G."/>
        </authorList>
    </citation>
    <scope>NUCLEOTIDE SEQUENCE [LARGE SCALE GENOMIC DNA]</scope>
    <source>
        <strain evidence="2 3">ON-33</strain>
    </source>
</reference>
<gene>
    <name evidence="2" type="ORF">IDF66_22625</name>
</gene>
<dbReference type="EMBL" id="JACWMS010000006">
    <property type="protein sequence ID" value="MBD1322383.1"/>
    <property type="molecule type" value="Genomic_DNA"/>
</dbReference>
<dbReference type="RefSeq" id="WP_190268720.1">
    <property type="nucleotide sequence ID" value="NZ_BAABAD010000005.1"/>
</dbReference>
<dbReference type="Proteomes" id="UP000602395">
    <property type="component" value="Unassembled WGS sequence"/>
</dbReference>